<sequence length="103" mass="12622">MISQEEVEEIVNNSEEVRKADETFRKLYKQLQKSEDNVYDLKYRMEKIQGKIDGTKYKTLMTMIDDEMRWLTDFPKVACEEYQARRRALRRRCWPVLIRNFSF</sequence>
<keyword evidence="3" id="KW-0067">ATP-binding</keyword>
<evidence type="ECO:0000313" key="4">
    <source>
        <dbReference type="EMBL" id="CAD6194971.1"/>
    </source>
</evidence>
<dbReference type="SUPFAM" id="SSF100934">
    <property type="entry name" value="Heat shock protein 70kD (HSP70), C-terminal subdomain"/>
    <property type="match status" value="1"/>
</dbReference>
<evidence type="ECO:0000256" key="1">
    <source>
        <dbReference type="ARBA" id="ARBA00007381"/>
    </source>
</evidence>
<dbReference type="InterPro" id="IPR013126">
    <property type="entry name" value="Hsp_70_fam"/>
</dbReference>
<dbReference type="Gene3D" id="1.20.1270.10">
    <property type="match status" value="1"/>
</dbReference>
<protein>
    <submittedName>
        <fullName evidence="4">Uncharacterized protein</fullName>
    </submittedName>
</protein>
<reference evidence="4" key="1">
    <citation type="submission" date="2020-10" db="EMBL/GenBank/DDBJ databases">
        <authorList>
            <person name="Kikuchi T."/>
        </authorList>
    </citation>
    <scope>NUCLEOTIDE SEQUENCE</scope>
    <source>
        <strain evidence="4">NKZ352</strain>
    </source>
</reference>
<dbReference type="EMBL" id="CAJGYM010000049">
    <property type="protein sequence ID" value="CAD6194971.1"/>
    <property type="molecule type" value="Genomic_DNA"/>
</dbReference>
<dbReference type="AlphaFoldDB" id="A0A8S1HKU3"/>
<comment type="caution">
    <text evidence="4">The sequence shown here is derived from an EMBL/GenBank/DDBJ whole genome shotgun (WGS) entry which is preliminary data.</text>
</comment>
<gene>
    <name evidence="4" type="ORF">CAUJ_LOCUS10890</name>
</gene>
<name>A0A8S1HKU3_9PELO</name>
<evidence type="ECO:0000313" key="5">
    <source>
        <dbReference type="Proteomes" id="UP000835052"/>
    </source>
</evidence>
<accession>A0A8S1HKU3</accession>
<organism evidence="4 5">
    <name type="scientific">Caenorhabditis auriculariae</name>
    <dbReference type="NCBI Taxonomy" id="2777116"/>
    <lineage>
        <taxon>Eukaryota</taxon>
        <taxon>Metazoa</taxon>
        <taxon>Ecdysozoa</taxon>
        <taxon>Nematoda</taxon>
        <taxon>Chromadorea</taxon>
        <taxon>Rhabditida</taxon>
        <taxon>Rhabditina</taxon>
        <taxon>Rhabditomorpha</taxon>
        <taxon>Rhabditoidea</taxon>
        <taxon>Rhabditidae</taxon>
        <taxon>Peloderinae</taxon>
        <taxon>Caenorhabditis</taxon>
    </lineage>
</organism>
<keyword evidence="5" id="KW-1185">Reference proteome</keyword>
<evidence type="ECO:0000256" key="2">
    <source>
        <dbReference type="ARBA" id="ARBA00022741"/>
    </source>
</evidence>
<keyword evidence="2" id="KW-0547">Nucleotide-binding</keyword>
<dbReference type="GO" id="GO:0005524">
    <property type="term" value="F:ATP binding"/>
    <property type="evidence" value="ECO:0007669"/>
    <property type="project" value="UniProtKB-KW"/>
</dbReference>
<comment type="similarity">
    <text evidence="1">Belongs to the heat shock protein 70 family.</text>
</comment>
<proteinExistence type="inferred from homology"/>
<evidence type="ECO:0000256" key="3">
    <source>
        <dbReference type="ARBA" id="ARBA00022840"/>
    </source>
</evidence>
<dbReference type="InterPro" id="IPR029048">
    <property type="entry name" value="HSP70_C_sf"/>
</dbReference>
<dbReference type="Pfam" id="PF00012">
    <property type="entry name" value="HSP70"/>
    <property type="match status" value="1"/>
</dbReference>
<dbReference type="GO" id="GO:0140662">
    <property type="term" value="F:ATP-dependent protein folding chaperone"/>
    <property type="evidence" value="ECO:0007669"/>
    <property type="project" value="InterPro"/>
</dbReference>
<dbReference type="Proteomes" id="UP000835052">
    <property type="component" value="Unassembled WGS sequence"/>
</dbReference>